<gene>
    <name evidence="1" type="ORF">HK23_06270</name>
</gene>
<dbReference type="AlphaFoldDB" id="A0A1Y3G7X3"/>
<dbReference type="Proteomes" id="UP000242683">
    <property type="component" value="Unassembled WGS sequence"/>
</dbReference>
<dbReference type="RefSeq" id="WP_086653791.1">
    <property type="nucleotide sequence ID" value="NZ_JOPG01000020.1"/>
</dbReference>
<accession>A0A1Y3G7X3</accession>
<evidence type="ECO:0008006" key="3">
    <source>
        <dbReference type="Google" id="ProtNLM"/>
    </source>
</evidence>
<dbReference type="NCBIfam" id="TIGR04255">
    <property type="entry name" value="sporadTIGR04255"/>
    <property type="match status" value="1"/>
</dbReference>
<proteinExistence type="predicted"/>
<name>A0A1Y3G7X3_9PROT</name>
<comment type="caution">
    <text evidence="1">The sequence shown here is derived from an EMBL/GenBank/DDBJ whole genome shotgun (WGS) entry which is preliminary data.</text>
</comment>
<protein>
    <recommendedName>
        <fullName evidence="3">TIGR04255 family protein</fullName>
    </recommendedName>
</protein>
<sequence length="281" mass="32425">MSELLKFEHPPVTETIIGLQFNPVGFMNYHSGLLWEKFKEYYTGIQEQAVVQPVFEMFGGNSPNLNQMNFPFPFPFPPFGNTEASRYWFISADDTEVMQIQNNRILHNWRKRSEDQKYPHYNNIKEKFFNDLHVTREFFCQRSIGEIIPNQCELCYVNIIKLNDDRYSIKNAHDLTHLLAQKVTPPSSNLKFEGSGISSRFVLYDTNQEPCGRVHLNLAPENFNGGMVTALKLEVMVRARPSKDSFPDALPAFYDTLHDTALKVFMSVIADEVLAAWGVQK</sequence>
<dbReference type="EMBL" id="JOPG01000020">
    <property type="protein sequence ID" value="OUJ05370.1"/>
    <property type="molecule type" value="Genomic_DNA"/>
</dbReference>
<dbReference type="OrthoDB" id="128994at2"/>
<reference evidence="2" key="1">
    <citation type="submission" date="2014-06" db="EMBL/GenBank/DDBJ databases">
        <authorList>
            <person name="Winans N.J."/>
            <person name="Newell P.D."/>
            <person name="Douglas A.E."/>
        </authorList>
    </citation>
    <scope>NUCLEOTIDE SEQUENCE [LARGE SCALE GENOMIC DNA]</scope>
    <source>
        <strain evidence="2">DsW_057</strain>
    </source>
</reference>
<evidence type="ECO:0000313" key="2">
    <source>
        <dbReference type="Proteomes" id="UP000242683"/>
    </source>
</evidence>
<organism evidence="1 2">
    <name type="scientific">Acetobacter malorum</name>
    <dbReference type="NCBI Taxonomy" id="178901"/>
    <lineage>
        <taxon>Bacteria</taxon>
        <taxon>Pseudomonadati</taxon>
        <taxon>Pseudomonadota</taxon>
        <taxon>Alphaproteobacteria</taxon>
        <taxon>Acetobacterales</taxon>
        <taxon>Acetobacteraceae</taxon>
        <taxon>Acetobacter</taxon>
    </lineage>
</organism>
<dbReference type="InterPro" id="IPR026349">
    <property type="entry name" value="CHP04255"/>
</dbReference>
<evidence type="ECO:0000313" key="1">
    <source>
        <dbReference type="EMBL" id="OUJ05370.1"/>
    </source>
</evidence>